<evidence type="ECO:0000256" key="1">
    <source>
        <dbReference type="SAM" id="MobiDB-lite"/>
    </source>
</evidence>
<name>A0A0E0FJC5_ORYNI</name>
<dbReference type="HOGENOM" id="CLU_2214180_0_0_1"/>
<feature type="compositionally biased region" description="Basic and acidic residues" evidence="1">
    <location>
        <begin position="10"/>
        <end position="21"/>
    </location>
</feature>
<evidence type="ECO:0000313" key="3">
    <source>
        <dbReference type="Proteomes" id="UP000006591"/>
    </source>
</evidence>
<accession>A0A0E0FJC5</accession>
<dbReference type="Gramene" id="ONIVA01G11640.1">
    <property type="protein sequence ID" value="ONIVA01G11640.1"/>
    <property type="gene ID" value="ONIVA01G11640"/>
</dbReference>
<evidence type="ECO:0000313" key="2">
    <source>
        <dbReference type="EnsemblPlants" id="ONIVA01G11640.1"/>
    </source>
</evidence>
<proteinExistence type="predicted"/>
<feature type="region of interest" description="Disordered" evidence="1">
    <location>
        <begin position="1"/>
        <end position="38"/>
    </location>
</feature>
<dbReference type="EnsemblPlants" id="ONIVA01G11640.1">
    <property type="protein sequence ID" value="ONIVA01G11640.1"/>
    <property type="gene ID" value="ONIVA01G11640"/>
</dbReference>
<organism evidence="2">
    <name type="scientific">Oryza nivara</name>
    <name type="common">Indian wild rice</name>
    <name type="synonym">Oryza sativa f. spontanea</name>
    <dbReference type="NCBI Taxonomy" id="4536"/>
    <lineage>
        <taxon>Eukaryota</taxon>
        <taxon>Viridiplantae</taxon>
        <taxon>Streptophyta</taxon>
        <taxon>Embryophyta</taxon>
        <taxon>Tracheophyta</taxon>
        <taxon>Spermatophyta</taxon>
        <taxon>Magnoliopsida</taxon>
        <taxon>Liliopsida</taxon>
        <taxon>Poales</taxon>
        <taxon>Poaceae</taxon>
        <taxon>BOP clade</taxon>
        <taxon>Oryzoideae</taxon>
        <taxon>Oryzeae</taxon>
        <taxon>Oryzinae</taxon>
        <taxon>Oryza</taxon>
    </lineage>
</organism>
<dbReference type="AlphaFoldDB" id="A0A0E0FJC5"/>
<sequence length="107" mass="11721">MTGWDGNGGQRDDGRGVRERMTSGPAQSKLNACNSQPGRQCLVHNHQDRSRSCLRAGPCARASHFTAPRTGIVYVRTAAPTQGTRQKISVLMTTTNRQQQQRDALTV</sequence>
<reference evidence="2" key="2">
    <citation type="submission" date="2018-04" db="EMBL/GenBank/DDBJ databases">
        <title>OnivRS2 (Oryza nivara Reference Sequence Version 2).</title>
        <authorList>
            <person name="Zhang J."/>
            <person name="Kudrna D."/>
            <person name="Lee S."/>
            <person name="Talag J."/>
            <person name="Rajasekar S."/>
            <person name="Welchert J."/>
            <person name="Hsing Y.-I."/>
            <person name="Wing R.A."/>
        </authorList>
    </citation>
    <scope>NUCLEOTIDE SEQUENCE [LARGE SCALE GENOMIC DNA]</scope>
</reference>
<keyword evidence="3" id="KW-1185">Reference proteome</keyword>
<feature type="compositionally biased region" description="Polar residues" evidence="1">
    <location>
        <begin position="24"/>
        <end position="38"/>
    </location>
</feature>
<reference evidence="2" key="1">
    <citation type="submission" date="2015-04" db="UniProtKB">
        <authorList>
            <consortium name="EnsemblPlants"/>
        </authorList>
    </citation>
    <scope>IDENTIFICATION</scope>
    <source>
        <strain evidence="2">SL10</strain>
    </source>
</reference>
<dbReference type="Proteomes" id="UP000006591">
    <property type="component" value="Chromosome 1"/>
</dbReference>
<protein>
    <submittedName>
        <fullName evidence="2">Uncharacterized protein</fullName>
    </submittedName>
</protein>